<evidence type="ECO:0000256" key="1">
    <source>
        <dbReference type="SAM" id="Phobius"/>
    </source>
</evidence>
<organism evidence="2 3">
    <name type="scientific">Synechococcus lacustris str. Tous</name>
    <dbReference type="NCBI Taxonomy" id="1910958"/>
    <lineage>
        <taxon>Bacteria</taxon>
        <taxon>Bacillati</taxon>
        <taxon>Cyanobacteriota</taxon>
        <taxon>Cyanophyceae</taxon>
        <taxon>Synechococcales</taxon>
        <taxon>Synechococcaceae</taxon>
        <taxon>Synechococcus</taxon>
    </lineage>
</organism>
<name>A0A2P7EFN1_9SYNE</name>
<feature type="transmembrane region" description="Helical" evidence="1">
    <location>
        <begin position="29"/>
        <end position="47"/>
    </location>
</feature>
<proteinExistence type="predicted"/>
<sequence>MTDPSRLDPELRKRLLQEARTPWRSLRRALWFALFASAAVGAATMAMRGASGGLVPLTDLGIQVAALLLSAVLIWFDRNRET</sequence>
<dbReference type="RefSeq" id="WP_106499495.1">
    <property type="nucleotide sequence ID" value="NZ_PXVC01000013.1"/>
</dbReference>
<keyword evidence="3" id="KW-1185">Reference proteome</keyword>
<evidence type="ECO:0000313" key="2">
    <source>
        <dbReference type="EMBL" id="PSI02036.1"/>
    </source>
</evidence>
<evidence type="ECO:0000313" key="3">
    <source>
        <dbReference type="Proteomes" id="UP000240206"/>
    </source>
</evidence>
<keyword evidence="1" id="KW-1133">Transmembrane helix</keyword>
<dbReference type="InterPro" id="IPR021883">
    <property type="entry name" value="LPA1-like"/>
</dbReference>
<comment type="caution">
    <text evidence="2">The sequence shown here is derived from an EMBL/GenBank/DDBJ whole genome shotgun (WGS) entry which is preliminary data.</text>
</comment>
<dbReference type="EMBL" id="PXVC01000013">
    <property type="protein sequence ID" value="PSI02036.1"/>
    <property type="molecule type" value="Genomic_DNA"/>
</dbReference>
<dbReference type="AlphaFoldDB" id="A0A2P7EFN1"/>
<accession>A0A2P7EFN1</accession>
<keyword evidence="1" id="KW-0812">Transmembrane</keyword>
<keyword evidence="1" id="KW-0472">Membrane</keyword>
<dbReference type="Proteomes" id="UP000240206">
    <property type="component" value="Unassembled WGS sequence"/>
</dbReference>
<dbReference type="Pfam" id="PF11998">
    <property type="entry name" value="DUF3493"/>
    <property type="match status" value="1"/>
</dbReference>
<gene>
    <name evidence="2" type="ORF">C7K08_04675</name>
</gene>
<protein>
    <submittedName>
        <fullName evidence="2">DUF3493 domain-containing protein</fullName>
    </submittedName>
</protein>
<feature type="transmembrane region" description="Helical" evidence="1">
    <location>
        <begin position="53"/>
        <end position="76"/>
    </location>
</feature>
<reference evidence="3" key="1">
    <citation type="submission" date="2018-03" db="EMBL/GenBank/DDBJ databases">
        <title>Ecological and genomic features of two cosmopolitan and abundant freshwater picocyanobacteria.</title>
        <authorList>
            <person name="Cabello-Yeves P.J."/>
            <person name="Picazo A."/>
            <person name="Camacho A."/>
            <person name="Callieri C."/>
            <person name="Rosselli R."/>
            <person name="Roda-Garcia J."/>
            <person name="Coutinho F.H."/>
            <person name="Rodriguez-Valera F."/>
        </authorList>
    </citation>
    <scope>NUCLEOTIDE SEQUENCE [LARGE SCALE GENOMIC DNA]</scope>
    <source>
        <strain evidence="3">Tous</strain>
    </source>
</reference>